<evidence type="ECO:0000256" key="5">
    <source>
        <dbReference type="PIRSR" id="PIRSR017617-1"/>
    </source>
</evidence>
<dbReference type="PANTHER" id="PTHR48097">
    <property type="entry name" value="L-THREONINE ALDOLASE-RELATED"/>
    <property type="match status" value="1"/>
</dbReference>
<dbReference type="GO" id="GO:0008732">
    <property type="term" value="F:L-allo-threonine aldolase activity"/>
    <property type="evidence" value="ECO:0007669"/>
    <property type="project" value="TreeGrafter"/>
</dbReference>
<feature type="modified residue" description="N6-(pyridoxal phosphate)lysine" evidence="5">
    <location>
        <position position="206"/>
    </location>
</feature>
<dbReference type="Pfam" id="PF01212">
    <property type="entry name" value="Beta_elim_lyase"/>
    <property type="match status" value="1"/>
</dbReference>
<evidence type="ECO:0000259" key="6">
    <source>
        <dbReference type="Pfam" id="PF01212"/>
    </source>
</evidence>
<keyword evidence="4" id="KW-0456">Lyase</keyword>
<accession>A0A2T2X435</accession>
<evidence type="ECO:0000256" key="4">
    <source>
        <dbReference type="ARBA" id="ARBA00023239"/>
    </source>
</evidence>
<dbReference type="GO" id="GO:0006545">
    <property type="term" value="P:glycine biosynthetic process"/>
    <property type="evidence" value="ECO:0007669"/>
    <property type="project" value="TreeGrafter"/>
</dbReference>
<dbReference type="NCBIfam" id="NF041359">
    <property type="entry name" value="GntG_guanitoxin"/>
    <property type="match status" value="1"/>
</dbReference>
<dbReference type="InterPro" id="IPR001597">
    <property type="entry name" value="ArAA_b-elim_lyase/Thr_aldolase"/>
</dbReference>
<dbReference type="InterPro" id="IPR015422">
    <property type="entry name" value="PyrdxlP-dep_Trfase_small"/>
</dbReference>
<dbReference type="EMBL" id="PXYX01000003">
    <property type="protein sequence ID" value="PSR29273.1"/>
    <property type="molecule type" value="Genomic_DNA"/>
</dbReference>
<sequence length="347" mass="37685">MSESYQGYVDLRSDTVTRPTSAMREAMYQAEVGDDVYGEDPTVNQLEEYAAHLLGKEASLFVPSGTMANQIAILTHTQRGDEVFIHRDNHIYYYEGGAAAMWSQATFTQLAGPEGLMSPEDLEASIRPKNIHHPRPRLLSLENTHNRAGGAALSRERLRPLIEVARRHQLQVHLDGARIANAAIALGVPIAELTEDVDSVSMCLSKGLGAPVGSVIAGSKAYIDQARVYRKWLGGGMRQAGILAAAGIYALDHHIERLADDHRRALTLAQALIDMGYLVDMPSVPTNMVMVDLDVPVDGVISALKTAGILVGAMGPRRLRLVTHLDVDDEGIQRTIDAFAHLTPAKG</sequence>
<dbReference type="InterPro" id="IPR015424">
    <property type="entry name" value="PyrdxlP-dep_Trfase"/>
</dbReference>
<evidence type="ECO:0000256" key="1">
    <source>
        <dbReference type="ARBA" id="ARBA00001933"/>
    </source>
</evidence>
<dbReference type="FunFam" id="3.40.640.10:FF:000030">
    <property type="entry name" value="Low-specificity L-threonine aldolase"/>
    <property type="match status" value="1"/>
</dbReference>
<organism evidence="7 8">
    <name type="scientific">Sulfobacillus thermosulfidooxidans</name>
    <dbReference type="NCBI Taxonomy" id="28034"/>
    <lineage>
        <taxon>Bacteria</taxon>
        <taxon>Bacillati</taxon>
        <taxon>Bacillota</taxon>
        <taxon>Clostridia</taxon>
        <taxon>Eubacteriales</taxon>
        <taxon>Clostridiales Family XVII. Incertae Sedis</taxon>
        <taxon>Sulfobacillus</taxon>
    </lineage>
</organism>
<evidence type="ECO:0000256" key="3">
    <source>
        <dbReference type="ARBA" id="ARBA00022898"/>
    </source>
</evidence>
<dbReference type="GO" id="GO:0006567">
    <property type="term" value="P:L-threonine catabolic process"/>
    <property type="evidence" value="ECO:0007669"/>
    <property type="project" value="TreeGrafter"/>
</dbReference>
<dbReference type="Gene3D" id="3.90.1150.10">
    <property type="entry name" value="Aspartate Aminotransferase, domain 1"/>
    <property type="match status" value="1"/>
</dbReference>
<dbReference type="InterPro" id="IPR015421">
    <property type="entry name" value="PyrdxlP-dep_Trfase_major"/>
</dbReference>
<feature type="domain" description="Aromatic amino acid beta-eliminating lyase/threonine aldolase" evidence="6">
    <location>
        <begin position="10"/>
        <end position="293"/>
    </location>
</feature>
<evidence type="ECO:0000313" key="7">
    <source>
        <dbReference type="EMBL" id="PSR29273.1"/>
    </source>
</evidence>
<comment type="cofactor">
    <cofactor evidence="1">
        <name>pyridoxal 5'-phosphate</name>
        <dbReference type="ChEBI" id="CHEBI:597326"/>
    </cofactor>
</comment>
<dbReference type="PIRSF" id="PIRSF017617">
    <property type="entry name" value="Thr_aldolase"/>
    <property type="match status" value="1"/>
</dbReference>
<dbReference type="SUPFAM" id="SSF53383">
    <property type="entry name" value="PLP-dependent transferases"/>
    <property type="match status" value="1"/>
</dbReference>
<evidence type="ECO:0000256" key="2">
    <source>
        <dbReference type="ARBA" id="ARBA00006966"/>
    </source>
</evidence>
<proteinExistence type="inferred from homology"/>
<dbReference type="AlphaFoldDB" id="A0A2T2X435"/>
<comment type="caution">
    <text evidence="7">The sequence shown here is derived from an EMBL/GenBank/DDBJ whole genome shotgun (WGS) entry which is preliminary data.</text>
</comment>
<dbReference type="Gene3D" id="3.40.640.10">
    <property type="entry name" value="Type I PLP-dependent aspartate aminotransferase-like (Major domain)"/>
    <property type="match status" value="1"/>
</dbReference>
<dbReference type="PANTHER" id="PTHR48097:SF9">
    <property type="entry name" value="L-THREONINE ALDOLASE"/>
    <property type="match status" value="1"/>
</dbReference>
<dbReference type="Proteomes" id="UP000242705">
    <property type="component" value="Unassembled WGS sequence"/>
</dbReference>
<reference evidence="7 8" key="1">
    <citation type="journal article" date="2014" name="BMC Genomics">
        <title>Comparison of environmental and isolate Sulfobacillus genomes reveals diverse carbon, sulfur, nitrogen, and hydrogen metabolisms.</title>
        <authorList>
            <person name="Justice N.B."/>
            <person name="Norman A."/>
            <person name="Brown C.T."/>
            <person name="Singh A."/>
            <person name="Thomas B.C."/>
            <person name="Banfield J.F."/>
        </authorList>
    </citation>
    <scope>NUCLEOTIDE SEQUENCE [LARGE SCALE GENOMIC DNA]</scope>
    <source>
        <strain evidence="7">AMDSBA5</strain>
    </source>
</reference>
<evidence type="ECO:0000313" key="8">
    <source>
        <dbReference type="Proteomes" id="UP000242705"/>
    </source>
</evidence>
<keyword evidence="3" id="KW-0663">Pyridoxal phosphate</keyword>
<dbReference type="CDD" id="cd06502">
    <property type="entry name" value="TA_like"/>
    <property type="match status" value="1"/>
</dbReference>
<gene>
    <name evidence="7" type="ORF">C7B47_02850</name>
</gene>
<dbReference type="GO" id="GO:0005829">
    <property type="term" value="C:cytosol"/>
    <property type="evidence" value="ECO:0007669"/>
    <property type="project" value="TreeGrafter"/>
</dbReference>
<dbReference type="NCBIfam" id="NF007825">
    <property type="entry name" value="PRK10534.1"/>
    <property type="match status" value="1"/>
</dbReference>
<comment type="similarity">
    <text evidence="2">Belongs to the threonine aldolase family.</text>
</comment>
<name>A0A2T2X435_SULTH</name>
<protein>
    <submittedName>
        <fullName evidence="7">Low-specificity L-threonine aldolase</fullName>
    </submittedName>
</protein>
<dbReference type="InterPro" id="IPR023603">
    <property type="entry name" value="Low_specificity_L-TA-like"/>
</dbReference>